<evidence type="ECO:0000313" key="3">
    <source>
        <dbReference type="Proteomes" id="UP000784294"/>
    </source>
</evidence>
<organism evidence="2 3">
    <name type="scientific">Protopolystoma xenopodis</name>
    <dbReference type="NCBI Taxonomy" id="117903"/>
    <lineage>
        <taxon>Eukaryota</taxon>
        <taxon>Metazoa</taxon>
        <taxon>Spiralia</taxon>
        <taxon>Lophotrochozoa</taxon>
        <taxon>Platyhelminthes</taxon>
        <taxon>Monogenea</taxon>
        <taxon>Polyopisthocotylea</taxon>
        <taxon>Polystomatidea</taxon>
        <taxon>Polystomatidae</taxon>
        <taxon>Protopolystoma</taxon>
    </lineage>
</organism>
<comment type="caution">
    <text evidence="2">The sequence shown here is derived from an EMBL/GenBank/DDBJ whole genome shotgun (WGS) entry which is preliminary data.</text>
</comment>
<protein>
    <submittedName>
        <fullName evidence="2">Uncharacterized protein</fullName>
    </submittedName>
</protein>
<gene>
    <name evidence="2" type="ORF">PXEA_LOCUS8763</name>
</gene>
<feature type="compositionally biased region" description="Polar residues" evidence="1">
    <location>
        <begin position="79"/>
        <end position="101"/>
    </location>
</feature>
<dbReference type="EMBL" id="CAAALY010024209">
    <property type="protein sequence ID" value="VEL15323.1"/>
    <property type="molecule type" value="Genomic_DNA"/>
</dbReference>
<reference evidence="2" key="1">
    <citation type="submission" date="2018-11" db="EMBL/GenBank/DDBJ databases">
        <authorList>
            <consortium name="Pathogen Informatics"/>
        </authorList>
    </citation>
    <scope>NUCLEOTIDE SEQUENCE</scope>
</reference>
<keyword evidence="3" id="KW-1185">Reference proteome</keyword>
<sequence length="143" mass="16791">MADIIRAWYHRHNKIEANESRKLLNLVATMYTPCSGDVPHISDKSLAPFHRNRRRLPRKQSHLECSNKANRQLVKRNRPSSSGGTELKISSRNTFTRNGSELNDYETRNSSKPNFSLHRHFQSRTVDVVHSQTFRRHHSRHRP</sequence>
<proteinExistence type="predicted"/>
<evidence type="ECO:0000313" key="2">
    <source>
        <dbReference type="EMBL" id="VEL15323.1"/>
    </source>
</evidence>
<feature type="region of interest" description="Disordered" evidence="1">
    <location>
        <begin position="54"/>
        <end position="119"/>
    </location>
</feature>
<dbReference type="Proteomes" id="UP000784294">
    <property type="component" value="Unassembled WGS sequence"/>
</dbReference>
<name>A0A448WME5_9PLAT</name>
<accession>A0A448WME5</accession>
<dbReference type="AlphaFoldDB" id="A0A448WME5"/>
<evidence type="ECO:0000256" key="1">
    <source>
        <dbReference type="SAM" id="MobiDB-lite"/>
    </source>
</evidence>